<dbReference type="EMBL" id="LDOT01000011">
    <property type="protein sequence ID" value="KLV06167.1"/>
    <property type="molecule type" value="Genomic_DNA"/>
</dbReference>
<name>A0A0J1JV46_9GAMM</name>
<feature type="domain" description="DUF6701" evidence="2">
    <location>
        <begin position="530"/>
        <end position="1192"/>
    </location>
</feature>
<evidence type="ECO:0000313" key="4">
    <source>
        <dbReference type="Proteomes" id="UP000036097"/>
    </source>
</evidence>
<dbReference type="AlphaFoldDB" id="A0A0J1JV46"/>
<proteinExistence type="predicted"/>
<keyword evidence="1" id="KW-0732">Signal</keyword>
<feature type="chain" id="PRO_5005253791" description="DUF6701 domain-containing protein" evidence="1">
    <location>
        <begin position="24"/>
        <end position="1199"/>
    </location>
</feature>
<dbReference type="PATRIC" id="fig|1195763.3.peg.1904"/>
<feature type="signal peptide" evidence="1">
    <location>
        <begin position="1"/>
        <end position="23"/>
    </location>
</feature>
<dbReference type="RefSeq" id="WP_047878542.1">
    <property type="nucleotide sequence ID" value="NZ_LDOT01000011.1"/>
</dbReference>
<dbReference type="Proteomes" id="UP000036097">
    <property type="component" value="Unassembled WGS sequence"/>
</dbReference>
<reference evidence="3 4" key="1">
    <citation type="submission" date="2015-05" db="EMBL/GenBank/DDBJ databases">
        <title>Photobacterium galathea sp. nov.</title>
        <authorList>
            <person name="Machado H."/>
            <person name="Gram L."/>
        </authorList>
    </citation>
    <scope>NUCLEOTIDE SEQUENCE [LARGE SCALE GENOMIC DNA]</scope>
    <source>
        <strain evidence="3 4">CGMCC 1.12159</strain>
    </source>
</reference>
<evidence type="ECO:0000256" key="1">
    <source>
        <dbReference type="SAM" id="SignalP"/>
    </source>
</evidence>
<keyword evidence="4" id="KW-1185">Reference proteome</keyword>
<dbReference type="Pfam" id="PF20419">
    <property type="entry name" value="DUF6701"/>
    <property type="match status" value="1"/>
</dbReference>
<protein>
    <recommendedName>
        <fullName evidence="2">DUF6701 domain-containing protein</fullName>
    </recommendedName>
</protein>
<evidence type="ECO:0000259" key="2">
    <source>
        <dbReference type="Pfam" id="PF20419"/>
    </source>
</evidence>
<accession>A0A0J1JV46</accession>
<dbReference type="OrthoDB" id="9790247at2"/>
<comment type="caution">
    <text evidence="3">The sequence shown here is derived from an EMBL/GenBank/DDBJ whole genome shotgun (WGS) entry which is preliminary data.</text>
</comment>
<gene>
    <name evidence="3" type="ORF">ABT56_08965</name>
</gene>
<dbReference type="PROSITE" id="PS51257">
    <property type="entry name" value="PROKAR_LIPOPROTEIN"/>
    <property type="match status" value="1"/>
</dbReference>
<organism evidence="3 4">
    <name type="scientific">Photobacterium aquae</name>
    <dbReference type="NCBI Taxonomy" id="1195763"/>
    <lineage>
        <taxon>Bacteria</taxon>
        <taxon>Pseudomonadati</taxon>
        <taxon>Pseudomonadota</taxon>
        <taxon>Gammaproteobacteria</taxon>
        <taxon>Vibrionales</taxon>
        <taxon>Vibrionaceae</taxon>
        <taxon>Photobacterium</taxon>
    </lineage>
</organism>
<dbReference type="InterPro" id="IPR046524">
    <property type="entry name" value="DUF6701"/>
</dbReference>
<evidence type="ECO:0000313" key="3">
    <source>
        <dbReference type="EMBL" id="KLV06167.1"/>
    </source>
</evidence>
<sequence length="1199" mass="131409">MIRPLFLALCLTIAGMAPFQALAASCFASSKASFDVTFMIDQARLYETVMAQQSRGQRQLPLWSDELNTKLYAVIADDHIQRGRNYKVWLKYIHSGNASQKAGMLEYYIWEQGNWKLLQQRWADLSSLKSTKIGIKALGNAVTGFQCQAPQPPELADYCDLFPGPLQTWEGNTNNYHTSDKASTIFNTKEHHIGFSNAIINDLYGSQYKPEDNVFAKCDGEACLLNGKMAANRILTWDTSAAKHIETYKIVHNGENYTPPVGTYFKDSGGVAYGLIVDKGGHVTFNQGEYWFDNLSLIEGGEITIKGKVIIHVRYKIEASAAINTDHDADDLTILAYYMDGHGTSKSCPLPLHGPTRPPEVAQDYTVKLNNAGSIRGRIYSRGPVALSNQTTMRGAVTACQLQLTNQAEIIGDSACFNPPPAKDYFIDVTPEQDFSLTCDRQKVEFQVTDKEGLPAKGYKGEVDIATSLSTPGKAYWYKQESGGTGSRLDASQAHSLAVDDNGHLALWLKSDKIGKVSVTATLADDKDKSDSGLYNFVPFKFVIADEHLPVVAGRPVDIEIKAMACSSPQSNEVASGYQGERTLTLATRYDAPLTGRDSVELAAPKSDDWKTEAIKLDFNQGRAKAQLRYLDAGKTMLTLFDPECTLDGCEILPRSRRASLRDLGNWQRLEGSQAVWSRPYTFALCNAGGEAKPIQSATGTSVKGNAFVAAGEQFETKAKPVIWLPVDAGKSDIDAQGNARGTVDSSQMCGRPITANFMASGSPGTSVELSIPAGEGIQPHSPRVAGASAGQLFVENQSLTNQSLEDTPFSARWSEVGSVLLQADTQADYLGMDMNMGYRPVGRFYPKYFKVVEAQSGTAYPQDQSFVYMDQPFRAMLRVQAQNAQKLPTVNYGYFADKNQLGVEVEAVDTGVDYLLPNRLTDRIDFGGWPKNWGQMWQRDSVIVPDSPLLFGRLLASPAVLAGGRSTAPDGPYEVAMGVLPQEMSASECQQVGCPVLAQPNIEVVACGAGQDCSEPRSAEQFARFATRYGRMVLDDVAGRADSDLTIPLRVEYWNGTEFVTNKDDDVSRFDGQYSCRQILAQSVAIKSQSRIEGKGQVEEGVTGKKHLTAIPDPTRGYREQARFWQKLVDANPKKAVSNDPDIACEKGYAGEQSQPWLLFNWRGLGDENPSAVVTFGAYRGNDRIIYRGEKGINGLLN</sequence>
<dbReference type="STRING" id="1195763.ABT56_08965"/>